<gene>
    <name evidence="1" type="ORF">A3C61_03230</name>
</gene>
<organism evidence="1 2">
    <name type="scientific">Candidatus Yanofskybacteria bacterium RIFCSPHIGHO2_02_FULL_39_10</name>
    <dbReference type="NCBI Taxonomy" id="1802674"/>
    <lineage>
        <taxon>Bacteria</taxon>
        <taxon>Candidatus Yanofskyibacteriota</taxon>
    </lineage>
</organism>
<dbReference type="EMBL" id="MGJO01000007">
    <property type="protein sequence ID" value="OGN09972.1"/>
    <property type="molecule type" value="Genomic_DNA"/>
</dbReference>
<name>A0A1F8FA07_9BACT</name>
<sequence>MRLSIKEKAGIPDVSRIFDGLHLQEKFIENMANQETRKGLESEFIEAGETHFKICKSCRNRLEELERQPKEQNLPHE</sequence>
<accession>A0A1F8FA07</accession>
<protein>
    <submittedName>
        <fullName evidence="1">Uncharacterized protein</fullName>
    </submittedName>
</protein>
<proteinExistence type="predicted"/>
<comment type="caution">
    <text evidence="1">The sequence shown here is derived from an EMBL/GenBank/DDBJ whole genome shotgun (WGS) entry which is preliminary data.</text>
</comment>
<dbReference type="AlphaFoldDB" id="A0A1F8FA07"/>
<dbReference type="Proteomes" id="UP000178908">
    <property type="component" value="Unassembled WGS sequence"/>
</dbReference>
<evidence type="ECO:0000313" key="2">
    <source>
        <dbReference type="Proteomes" id="UP000178908"/>
    </source>
</evidence>
<reference evidence="1 2" key="1">
    <citation type="journal article" date="2016" name="Nat. Commun.">
        <title>Thousands of microbial genomes shed light on interconnected biogeochemical processes in an aquifer system.</title>
        <authorList>
            <person name="Anantharaman K."/>
            <person name="Brown C.T."/>
            <person name="Hug L.A."/>
            <person name="Sharon I."/>
            <person name="Castelle C.J."/>
            <person name="Probst A.J."/>
            <person name="Thomas B.C."/>
            <person name="Singh A."/>
            <person name="Wilkins M.J."/>
            <person name="Karaoz U."/>
            <person name="Brodie E.L."/>
            <person name="Williams K.H."/>
            <person name="Hubbard S.S."/>
            <person name="Banfield J.F."/>
        </authorList>
    </citation>
    <scope>NUCLEOTIDE SEQUENCE [LARGE SCALE GENOMIC DNA]</scope>
</reference>
<evidence type="ECO:0000313" key="1">
    <source>
        <dbReference type="EMBL" id="OGN09972.1"/>
    </source>
</evidence>